<dbReference type="EMBL" id="FNDO01000002">
    <property type="protein sequence ID" value="SDH17510.1"/>
    <property type="molecule type" value="Genomic_DNA"/>
</dbReference>
<gene>
    <name evidence="1" type="ORF">SAMN05192582_100295</name>
</gene>
<organism evidence="1 2">
    <name type="scientific">Bacteroides ovatus</name>
    <dbReference type="NCBI Taxonomy" id="28116"/>
    <lineage>
        <taxon>Bacteria</taxon>
        <taxon>Pseudomonadati</taxon>
        <taxon>Bacteroidota</taxon>
        <taxon>Bacteroidia</taxon>
        <taxon>Bacteroidales</taxon>
        <taxon>Bacteroidaceae</taxon>
        <taxon>Bacteroides</taxon>
    </lineage>
</organism>
<evidence type="ECO:0000313" key="2">
    <source>
        <dbReference type="Proteomes" id="UP000181870"/>
    </source>
</evidence>
<name>A0A1G8AAX1_BACOV</name>
<reference evidence="1 2" key="1">
    <citation type="submission" date="2016-10" db="EMBL/GenBank/DDBJ databases">
        <authorList>
            <person name="de Groot N.N."/>
        </authorList>
    </citation>
    <scope>NUCLEOTIDE SEQUENCE [LARGE SCALE GENOMIC DNA]</scope>
    <source>
        <strain evidence="1 2">NLAE-zl-C57</strain>
    </source>
</reference>
<evidence type="ECO:0000313" key="1">
    <source>
        <dbReference type="EMBL" id="SDH17510.1"/>
    </source>
</evidence>
<dbReference type="AlphaFoldDB" id="A0A1G8AAX1"/>
<accession>A0A1G8AAX1</accession>
<proteinExistence type="predicted"/>
<sequence length="36" mass="4252">MRNENHFSYSGEAIAREKKTNLQAFTMMSSETHKYL</sequence>
<protein>
    <submittedName>
        <fullName evidence="1">Uncharacterized protein</fullName>
    </submittedName>
</protein>
<dbReference type="Proteomes" id="UP000181870">
    <property type="component" value="Unassembled WGS sequence"/>
</dbReference>